<reference evidence="1 2" key="1">
    <citation type="submission" date="2023-12" db="EMBL/GenBank/DDBJ databases">
        <title>Micromonospora sp. nov., isolated from Atacama Desert.</title>
        <authorList>
            <person name="Carro L."/>
            <person name="Golinska P."/>
            <person name="Klenk H.-P."/>
            <person name="Goodfellow M."/>
        </authorList>
    </citation>
    <scope>NUCLEOTIDE SEQUENCE [LARGE SCALE GENOMIC DNA]</scope>
    <source>
        <strain evidence="1 2">4G53</strain>
    </source>
</reference>
<comment type="caution">
    <text evidence="1">The sequence shown here is derived from an EMBL/GenBank/DDBJ whole genome shotgun (WGS) entry which is preliminary data.</text>
</comment>
<evidence type="ECO:0000313" key="1">
    <source>
        <dbReference type="EMBL" id="MDZ5493501.1"/>
    </source>
</evidence>
<protein>
    <submittedName>
        <fullName evidence="1">Uncharacterized protein</fullName>
    </submittedName>
</protein>
<name>A0ABU5JLP9_9ACTN</name>
<evidence type="ECO:0000313" key="2">
    <source>
        <dbReference type="Proteomes" id="UP001290101"/>
    </source>
</evidence>
<keyword evidence="2" id="KW-1185">Reference proteome</keyword>
<dbReference type="EMBL" id="JAXOTQ010000047">
    <property type="protein sequence ID" value="MDZ5493501.1"/>
    <property type="molecule type" value="Genomic_DNA"/>
</dbReference>
<gene>
    <name evidence="1" type="ORF">U2F25_29230</name>
</gene>
<dbReference type="Proteomes" id="UP001290101">
    <property type="component" value="Unassembled WGS sequence"/>
</dbReference>
<dbReference type="RefSeq" id="WP_322443089.1">
    <property type="nucleotide sequence ID" value="NZ_JAXOTQ010000047.1"/>
</dbReference>
<sequence length="79" mass="8306">MLSFPAVHTLAGCLLAADANAETLGWGSPATLLLIHDRRLDTAGPAPLRAMRGVEFPLHPNDLLTDPAGLPARPTPSKE</sequence>
<proteinExistence type="predicted"/>
<organism evidence="1 2">
    <name type="scientific">Micromonospora sicca</name>
    <dbReference type="NCBI Taxonomy" id="2202420"/>
    <lineage>
        <taxon>Bacteria</taxon>
        <taxon>Bacillati</taxon>
        <taxon>Actinomycetota</taxon>
        <taxon>Actinomycetes</taxon>
        <taxon>Micromonosporales</taxon>
        <taxon>Micromonosporaceae</taxon>
        <taxon>Micromonospora</taxon>
    </lineage>
</organism>
<accession>A0ABU5JLP9</accession>